<organism evidence="1 2">
    <name type="scientific">Panicum miliaceum</name>
    <name type="common">Proso millet</name>
    <name type="synonym">Broomcorn millet</name>
    <dbReference type="NCBI Taxonomy" id="4540"/>
    <lineage>
        <taxon>Eukaryota</taxon>
        <taxon>Viridiplantae</taxon>
        <taxon>Streptophyta</taxon>
        <taxon>Embryophyta</taxon>
        <taxon>Tracheophyta</taxon>
        <taxon>Spermatophyta</taxon>
        <taxon>Magnoliopsida</taxon>
        <taxon>Liliopsida</taxon>
        <taxon>Poales</taxon>
        <taxon>Poaceae</taxon>
        <taxon>PACMAD clade</taxon>
        <taxon>Panicoideae</taxon>
        <taxon>Panicodae</taxon>
        <taxon>Paniceae</taxon>
        <taxon>Panicinae</taxon>
        <taxon>Panicum</taxon>
        <taxon>Panicum sect. Panicum</taxon>
    </lineage>
</organism>
<comment type="caution">
    <text evidence="1">The sequence shown here is derived from an EMBL/GenBank/DDBJ whole genome shotgun (WGS) entry which is preliminary data.</text>
</comment>
<gene>
    <name evidence="1" type="ORF">C2845_PM13G25450</name>
</gene>
<name>A0A3L6RHU0_PANMI</name>
<sequence>MSQIELFECAFRALGNASAGELHHGADARRRWIGPVVVPQFFVCSVSNKIMENPIVIASGKMLGKAGLGTHGLE</sequence>
<keyword evidence="2" id="KW-1185">Reference proteome</keyword>
<proteinExistence type="predicted"/>
<accession>A0A3L6RHU0</accession>
<dbReference type="AlphaFoldDB" id="A0A3L6RHU0"/>
<evidence type="ECO:0000313" key="2">
    <source>
        <dbReference type="Proteomes" id="UP000275267"/>
    </source>
</evidence>
<protein>
    <submittedName>
        <fullName evidence="1">Uncharacterized protein</fullName>
    </submittedName>
</protein>
<evidence type="ECO:0000313" key="1">
    <source>
        <dbReference type="EMBL" id="RLN04107.1"/>
    </source>
</evidence>
<dbReference type="Proteomes" id="UP000275267">
    <property type="component" value="Unassembled WGS sequence"/>
</dbReference>
<reference evidence="2" key="1">
    <citation type="journal article" date="2019" name="Nat. Commun.">
        <title>The genome of broomcorn millet.</title>
        <authorList>
            <person name="Zou C."/>
            <person name="Miki D."/>
            <person name="Li D."/>
            <person name="Tang Q."/>
            <person name="Xiao L."/>
            <person name="Rajput S."/>
            <person name="Deng P."/>
            <person name="Jia W."/>
            <person name="Huang R."/>
            <person name="Zhang M."/>
            <person name="Sun Y."/>
            <person name="Hu J."/>
            <person name="Fu X."/>
            <person name="Schnable P.S."/>
            <person name="Li F."/>
            <person name="Zhang H."/>
            <person name="Feng B."/>
            <person name="Zhu X."/>
            <person name="Liu R."/>
            <person name="Schnable J.C."/>
            <person name="Zhu J.-K."/>
            <person name="Zhang H."/>
        </authorList>
    </citation>
    <scope>NUCLEOTIDE SEQUENCE [LARGE SCALE GENOMIC DNA]</scope>
</reference>
<dbReference type="EMBL" id="PQIB02000008">
    <property type="protein sequence ID" value="RLN04107.1"/>
    <property type="molecule type" value="Genomic_DNA"/>
</dbReference>